<accession>A0AAF1JXF4</accession>
<feature type="domain" description="Alpha/beta hydrolase" evidence="1">
    <location>
        <begin position="187"/>
        <end position="612"/>
    </location>
</feature>
<dbReference type="Proteomes" id="UP001196068">
    <property type="component" value="Unassembled WGS sequence"/>
</dbReference>
<keyword evidence="3" id="KW-1185">Reference proteome</keyword>
<dbReference type="EMBL" id="JAAEDH010000015">
    <property type="protein sequence ID" value="MBR0656104.1"/>
    <property type="molecule type" value="Genomic_DNA"/>
</dbReference>
<dbReference type="InterPro" id="IPR045394">
    <property type="entry name" value="Abhydrolase_dom"/>
</dbReference>
<evidence type="ECO:0000313" key="3">
    <source>
        <dbReference type="Proteomes" id="UP001196068"/>
    </source>
</evidence>
<reference evidence="2" key="2">
    <citation type="journal article" date="2021" name="Syst. Appl. Microbiol.">
        <title>Roseomonas hellenica sp. nov., isolated from roots of wild-growing Alkanna tinctoria.</title>
        <authorList>
            <person name="Rat A."/>
            <person name="Naranjo H.D."/>
            <person name="Lebbe L."/>
            <person name="Cnockaert M."/>
            <person name="Krigas N."/>
            <person name="Grigoriadou K."/>
            <person name="Maloupa E."/>
            <person name="Willems A."/>
        </authorList>
    </citation>
    <scope>NUCLEOTIDE SEQUENCE</scope>
    <source>
        <strain evidence="2">LMG 28251</strain>
    </source>
</reference>
<evidence type="ECO:0000313" key="2">
    <source>
        <dbReference type="EMBL" id="MBR0656104.1"/>
    </source>
</evidence>
<sequence>MALAPQAGAQVTRFELTGRPESAFGGQEFGAAGRYERLAGRATIALDPADPRNAVIADIAAAPRNAQGRVEASADVVILRPVEAARGNGTMLLEVPNRGRMLALPLFNESPTAAQGREPGNGFLFRQGFTLVWVGWQADFAPAAGELAIRLPMLEGVTGPMREEVVFDHLRNPAPIPLAFPIADNASARITVRARWDLPRETPADLAVAVANPREITVTRPAGYDAGAVYELTYTARDPVVSGVGFAAVRDVAAFLRREAGDANPLAGRTRRTMAFGVSQSGRFLRDFLYLGFNEDTAGQPVFDGLMPHVAGTRRMFMNSRFARPDKAPRSLQDPAWSADAFPFTYAETQNPFTEARDGLLRRCTASNTCPRVMQTDTEYEWWGARASLLVMDPGGGAIGLPDFVRAYMIAGTPHFSQPGATVAANPVCALPTNPNHAGGPMRALLSHLDAWVHDRRVPPPSQVPTLAAGTLVEAARALPAPVPGLNYTGIHVPAAQSDHTVIPPRELGRFPVFVPRMDGDGVAVAGIRMPILEAPLESRTAWNPRAEGYGPGVLCPLMGGVLPLAATRAAREAARDPRLSLEERPARGPALRAAAERLAAAGFLLPEDVERFPRE</sequence>
<name>A0AAF1JXF4_9PROT</name>
<reference evidence="2" key="1">
    <citation type="submission" date="2020-01" db="EMBL/GenBank/DDBJ databases">
        <authorList>
            <person name="Rat A."/>
        </authorList>
    </citation>
    <scope>NUCLEOTIDE SEQUENCE</scope>
    <source>
        <strain evidence="2">LMG 28251</strain>
    </source>
</reference>
<protein>
    <recommendedName>
        <fullName evidence="1">Alpha/beta hydrolase domain-containing protein</fullName>
    </recommendedName>
</protein>
<proteinExistence type="predicted"/>
<organism evidence="2 3">
    <name type="scientific">Plastoroseomonas arctica</name>
    <dbReference type="NCBI Taxonomy" id="1509237"/>
    <lineage>
        <taxon>Bacteria</taxon>
        <taxon>Pseudomonadati</taxon>
        <taxon>Pseudomonadota</taxon>
        <taxon>Alphaproteobacteria</taxon>
        <taxon>Acetobacterales</taxon>
        <taxon>Acetobacteraceae</taxon>
        <taxon>Plastoroseomonas</taxon>
    </lineage>
</organism>
<dbReference type="AlphaFoldDB" id="A0AAF1JXF4"/>
<comment type="caution">
    <text evidence="2">The sequence shown here is derived from an EMBL/GenBank/DDBJ whole genome shotgun (WGS) entry which is preliminary data.</text>
</comment>
<gene>
    <name evidence="2" type="ORF">GXW79_13560</name>
</gene>
<evidence type="ECO:0000259" key="1">
    <source>
        <dbReference type="Pfam" id="PF20091"/>
    </source>
</evidence>
<dbReference type="Pfam" id="PF20091">
    <property type="entry name" value="Abhydrolase_10"/>
    <property type="match status" value="1"/>
</dbReference>